<feature type="region of interest" description="Disordered" evidence="9">
    <location>
        <begin position="169"/>
        <end position="188"/>
    </location>
</feature>
<keyword evidence="12" id="KW-1185">Reference proteome</keyword>
<dbReference type="PIRSF" id="PIRSF000232">
    <property type="entry name" value="YdjA"/>
    <property type="match status" value="1"/>
</dbReference>
<proteinExistence type="inferred from homology"/>
<evidence type="ECO:0000256" key="6">
    <source>
        <dbReference type="ARBA" id="ARBA00023027"/>
    </source>
</evidence>
<dbReference type="InterPro" id="IPR052530">
    <property type="entry name" value="NAD(P)H_nitroreductase"/>
</dbReference>
<comment type="similarity">
    <text evidence="1 7">Belongs to the nitroreductase family.</text>
</comment>
<dbReference type="PANTHER" id="PTHR43821:SF1">
    <property type="entry name" value="NAD(P)H NITROREDUCTASE YDJA-RELATED"/>
    <property type="match status" value="1"/>
</dbReference>
<protein>
    <recommendedName>
        <fullName evidence="7">Putative NAD(P)H nitroreductase</fullName>
        <ecNumber evidence="7">1.-.-.-</ecNumber>
    </recommendedName>
</protein>
<keyword evidence="2 7" id="KW-0285">Flavoprotein</keyword>
<keyword evidence="3 7" id="KW-0288">FMN</keyword>
<name>A0A1B7LV74_9MICC</name>
<keyword evidence="5 7" id="KW-0560">Oxidoreductase</keyword>
<evidence type="ECO:0000256" key="8">
    <source>
        <dbReference type="PIRSR" id="PIRSR000232-1"/>
    </source>
</evidence>
<organism evidence="11 12">
    <name type="scientific">Enteractinococcus helveticum</name>
    <dbReference type="NCBI Taxonomy" id="1837282"/>
    <lineage>
        <taxon>Bacteria</taxon>
        <taxon>Bacillati</taxon>
        <taxon>Actinomycetota</taxon>
        <taxon>Actinomycetes</taxon>
        <taxon>Micrococcales</taxon>
        <taxon>Micrococcaceae</taxon>
    </lineage>
</organism>
<evidence type="ECO:0000256" key="2">
    <source>
        <dbReference type="ARBA" id="ARBA00022630"/>
    </source>
</evidence>
<feature type="compositionally biased region" description="Basic and acidic residues" evidence="9">
    <location>
        <begin position="177"/>
        <end position="188"/>
    </location>
</feature>
<dbReference type="Proteomes" id="UP000078292">
    <property type="component" value="Unassembled WGS sequence"/>
</dbReference>
<keyword evidence="6 7" id="KW-0520">NAD</keyword>
<keyword evidence="4 7" id="KW-0521">NADP</keyword>
<evidence type="ECO:0000256" key="1">
    <source>
        <dbReference type="ARBA" id="ARBA00007118"/>
    </source>
</evidence>
<reference evidence="11 12" key="1">
    <citation type="submission" date="2016-04" db="EMBL/GenBank/DDBJ databases">
        <title>First whole genome shotgun sequence of the bacterium Enteractinococcus sp. strain UASWS1574.</title>
        <authorList>
            <person name="Crovadore J."/>
            <person name="Chablais R."/>
            <person name="Lefort F."/>
        </authorList>
    </citation>
    <scope>NUCLEOTIDE SEQUENCE [LARGE SCALE GENOMIC DNA]</scope>
    <source>
        <strain evidence="11 12">UASWS1574</strain>
    </source>
</reference>
<feature type="domain" description="Nitroreductase" evidence="10">
    <location>
        <begin position="16"/>
        <end position="164"/>
    </location>
</feature>
<dbReference type="RefSeq" id="WP_043055593.1">
    <property type="nucleotide sequence ID" value="NZ_LXEY01000113.1"/>
</dbReference>
<dbReference type="InterPro" id="IPR000415">
    <property type="entry name" value="Nitroreductase-like"/>
</dbReference>
<dbReference type="EMBL" id="LXEY01000113">
    <property type="protein sequence ID" value="OAV51889.1"/>
    <property type="molecule type" value="Genomic_DNA"/>
</dbReference>
<evidence type="ECO:0000313" key="11">
    <source>
        <dbReference type="EMBL" id="OAV51889.1"/>
    </source>
</evidence>
<evidence type="ECO:0000256" key="7">
    <source>
        <dbReference type="PIRNR" id="PIRNR000232"/>
    </source>
</evidence>
<comment type="cofactor">
    <cofactor evidence="8">
        <name>FMN</name>
        <dbReference type="ChEBI" id="CHEBI:58210"/>
    </cofactor>
    <text evidence="8">Binds 1 FMN per subunit.</text>
</comment>
<feature type="binding site" description="in other chain" evidence="8">
    <location>
        <begin position="19"/>
        <end position="21"/>
    </location>
    <ligand>
        <name>FMN</name>
        <dbReference type="ChEBI" id="CHEBI:58210"/>
        <note>ligand shared between dimeric partners</note>
    </ligand>
</feature>
<evidence type="ECO:0000256" key="9">
    <source>
        <dbReference type="SAM" id="MobiDB-lite"/>
    </source>
</evidence>
<gene>
    <name evidence="11" type="ORF">A6F49_01430</name>
</gene>
<feature type="binding site" evidence="8">
    <location>
        <position position="48"/>
    </location>
    <ligand>
        <name>FMN</name>
        <dbReference type="ChEBI" id="CHEBI:58210"/>
        <note>ligand shared between dimeric partners</note>
    </ligand>
</feature>
<comment type="caution">
    <text evidence="11">The sequence shown here is derived from an EMBL/GenBank/DDBJ whole genome shotgun (WGS) entry which is preliminary data.</text>
</comment>
<evidence type="ECO:0000256" key="4">
    <source>
        <dbReference type="ARBA" id="ARBA00022857"/>
    </source>
</evidence>
<dbReference type="SUPFAM" id="SSF55469">
    <property type="entry name" value="FMN-dependent nitroreductase-like"/>
    <property type="match status" value="1"/>
</dbReference>
<dbReference type="EC" id="1.-.-.-" evidence="7"/>
<accession>A0A1B7LV74</accession>
<evidence type="ECO:0000256" key="5">
    <source>
        <dbReference type="ARBA" id="ARBA00023002"/>
    </source>
</evidence>
<dbReference type="InterPro" id="IPR026021">
    <property type="entry name" value="YdjA-like"/>
</dbReference>
<dbReference type="GO" id="GO:0016491">
    <property type="term" value="F:oxidoreductase activity"/>
    <property type="evidence" value="ECO:0007669"/>
    <property type="project" value="UniProtKB-UniRule"/>
</dbReference>
<dbReference type="Pfam" id="PF00881">
    <property type="entry name" value="Nitroreductase"/>
    <property type="match status" value="1"/>
</dbReference>
<evidence type="ECO:0000313" key="12">
    <source>
        <dbReference type="Proteomes" id="UP000078292"/>
    </source>
</evidence>
<dbReference type="InterPro" id="IPR029479">
    <property type="entry name" value="Nitroreductase"/>
</dbReference>
<feature type="binding site" description="in other chain" evidence="8">
    <location>
        <begin position="134"/>
        <end position="136"/>
    </location>
    <ligand>
        <name>FMN</name>
        <dbReference type="ChEBI" id="CHEBI:58210"/>
        <note>ligand shared between dimeric partners</note>
    </ligand>
</feature>
<dbReference type="PANTHER" id="PTHR43821">
    <property type="entry name" value="NAD(P)H NITROREDUCTASE YDJA-RELATED"/>
    <property type="match status" value="1"/>
</dbReference>
<evidence type="ECO:0000259" key="10">
    <source>
        <dbReference type="Pfam" id="PF00881"/>
    </source>
</evidence>
<sequence>MTTTDSASSRPVYDAMARRASRSKVTDEAPSHEELGELVSVMSSVPDHSRLRPWRIIELRGKDRETLGKALAKANKTPKEKGISKATRAPLVLAVVVSPKQSKKVPYWEQETVAAGVAHFLSLLLAEAGWGTMWRTGHATRSKAVRKAMKLDKDEQLLGWIYVGGVPEHKRKHKPRKPLDLDQHLTSL</sequence>
<dbReference type="STRING" id="1837282.A6F49_01430"/>
<dbReference type="OrthoDB" id="3268470at2"/>
<feature type="region of interest" description="Disordered" evidence="9">
    <location>
        <begin position="1"/>
        <end position="32"/>
    </location>
</feature>
<evidence type="ECO:0000256" key="3">
    <source>
        <dbReference type="ARBA" id="ARBA00022643"/>
    </source>
</evidence>
<dbReference type="Gene3D" id="3.40.109.10">
    <property type="entry name" value="NADH Oxidase"/>
    <property type="match status" value="1"/>
</dbReference>
<dbReference type="AlphaFoldDB" id="A0A1B7LV74"/>